<protein>
    <submittedName>
        <fullName evidence="2">Uncharacterized protein</fullName>
    </submittedName>
</protein>
<organism evidence="2 3">
    <name type="scientific">Glossina pallidipes</name>
    <name type="common">Tsetse fly</name>
    <dbReference type="NCBI Taxonomy" id="7398"/>
    <lineage>
        <taxon>Eukaryota</taxon>
        <taxon>Metazoa</taxon>
        <taxon>Ecdysozoa</taxon>
        <taxon>Arthropoda</taxon>
        <taxon>Hexapoda</taxon>
        <taxon>Insecta</taxon>
        <taxon>Pterygota</taxon>
        <taxon>Neoptera</taxon>
        <taxon>Endopterygota</taxon>
        <taxon>Diptera</taxon>
        <taxon>Brachycera</taxon>
        <taxon>Muscomorpha</taxon>
        <taxon>Hippoboscoidea</taxon>
        <taxon>Glossinidae</taxon>
        <taxon>Glossina</taxon>
    </lineage>
</organism>
<dbReference type="EnsemblMetazoa" id="GPAI018842-RA">
    <property type="protein sequence ID" value="GPAI018842-PA"/>
    <property type="gene ID" value="GPAI018842"/>
</dbReference>
<proteinExistence type="predicted"/>
<keyword evidence="3" id="KW-1185">Reference proteome</keyword>
<dbReference type="VEuPathDB" id="VectorBase:GPAI018842"/>
<feature type="compositionally biased region" description="Polar residues" evidence="1">
    <location>
        <begin position="36"/>
        <end position="49"/>
    </location>
</feature>
<evidence type="ECO:0000256" key="1">
    <source>
        <dbReference type="SAM" id="MobiDB-lite"/>
    </source>
</evidence>
<feature type="region of interest" description="Disordered" evidence="1">
    <location>
        <begin position="36"/>
        <end position="60"/>
    </location>
</feature>
<evidence type="ECO:0000313" key="2">
    <source>
        <dbReference type="EnsemblMetazoa" id="GPAI018842-PA"/>
    </source>
</evidence>
<dbReference type="Proteomes" id="UP000092445">
    <property type="component" value="Unassembled WGS sequence"/>
</dbReference>
<accession>A0A1A9ZM29</accession>
<dbReference type="AlphaFoldDB" id="A0A1A9ZM29"/>
<sequence length="122" mass="13415">MEELSKFVNKSFEQSIKGNRVQDLFNAMTQSELSNKLITDRNSTTGSFENSDKDNDSDSVDIDITNVSGIDDSKPSVGDGAELIVNELKPLSLVKHNLIRGDSVVLARLSADFLLLAHTFLK</sequence>
<reference evidence="3" key="1">
    <citation type="submission" date="2014-03" db="EMBL/GenBank/DDBJ databases">
        <authorList>
            <person name="Aksoy S."/>
            <person name="Warren W."/>
            <person name="Wilson R.K."/>
        </authorList>
    </citation>
    <scope>NUCLEOTIDE SEQUENCE [LARGE SCALE GENOMIC DNA]</scope>
    <source>
        <strain evidence="3">IAEA</strain>
    </source>
</reference>
<name>A0A1A9ZM29_GLOPL</name>
<dbReference type="STRING" id="7398.A0A1A9ZM29"/>
<reference evidence="2" key="2">
    <citation type="submission" date="2020-05" db="UniProtKB">
        <authorList>
            <consortium name="EnsemblMetazoa"/>
        </authorList>
    </citation>
    <scope>IDENTIFICATION</scope>
    <source>
        <strain evidence="2">IAEA</strain>
    </source>
</reference>
<evidence type="ECO:0000313" key="3">
    <source>
        <dbReference type="Proteomes" id="UP000092445"/>
    </source>
</evidence>